<proteinExistence type="predicted"/>
<dbReference type="Pfam" id="PF05699">
    <property type="entry name" value="Dimer_Tnp_hAT"/>
    <property type="match status" value="1"/>
</dbReference>
<dbReference type="SUPFAM" id="SSF53098">
    <property type="entry name" value="Ribonuclease H-like"/>
    <property type="match status" value="1"/>
</dbReference>
<evidence type="ECO:0000313" key="2">
    <source>
        <dbReference type="EMBL" id="KAF0693939.1"/>
    </source>
</evidence>
<dbReference type="PANTHER" id="PTHR45913">
    <property type="entry name" value="EPM2A-INTERACTING PROTEIN 1"/>
    <property type="match status" value="1"/>
</dbReference>
<accession>A0A6G0VND4</accession>
<name>A0A6G0VND4_APHCR</name>
<dbReference type="PANTHER" id="PTHR45913:SF20">
    <property type="entry name" value="GENERAL TRANSCRIPTION FACTOR II-I REPEAT DOMAIN-CONTAINING PROTEIN 2"/>
    <property type="match status" value="1"/>
</dbReference>
<dbReference type="Proteomes" id="UP000478052">
    <property type="component" value="Unassembled WGS sequence"/>
</dbReference>
<evidence type="ECO:0000259" key="1">
    <source>
        <dbReference type="Pfam" id="PF05699"/>
    </source>
</evidence>
<dbReference type="EMBL" id="VUJU01015436">
    <property type="protein sequence ID" value="KAF0693939.1"/>
    <property type="molecule type" value="Genomic_DNA"/>
</dbReference>
<dbReference type="GO" id="GO:0046983">
    <property type="term" value="F:protein dimerization activity"/>
    <property type="evidence" value="ECO:0007669"/>
    <property type="project" value="InterPro"/>
</dbReference>
<dbReference type="AlphaFoldDB" id="A0A6G0VND4"/>
<sequence>MHKSYDKYTGDTRLALLKDLSSKLTKQKNVFLKKQINDRDNLIASYEVCLELVKRKKGFRDGELIKRCAIKMANAFGNKEMASKFETVSLSHQTVSRRVNEMSDHVSGMLRNIIQNCKYYSLALDESNDISDNSQLIIFIRTIDKDFNIHEELLQIKPLITGTRGVDIFEALKKIISNFGSFDNCTGIITDGAQSMVGIHTGLVGNLRQIGLKCLFIHCTIHQEALCGKFVKINETMKKVISIINFIRGGNKAQRHRAFIKFLEEMESEYGDIPLHCEVRWLSVGNCLKSFFALRSEVFEFLKSKNIGQQFYEDLQSISFMKSLAFLTDLTSHLNILNLKLQGRGQNICQLFSNIEGFRKKLEIFKNALENNDTTYFSSFQEIKKIENQSVCLIEFKNIITELITEFNSRFKDFYILKPKLELFNNPMTVDISVQPPDFQMELCDLQSDCFLQSKVNLPPEEFWKLCSQEKFPTLRNFSLEILSLFGSTYICESAFSIMNLIKSKSRNRIHDSSLESCI</sequence>
<comment type="caution">
    <text evidence="2">The sequence shown here is derived from an EMBL/GenBank/DDBJ whole genome shotgun (WGS) entry which is preliminary data.</text>
</comment>
<reference evidence="2 3" key="1">
    <citation type="submission" date="2019-08" db="EMBL/GenBank/DDBJ databases">
        <title>Whole genome of Aphis craccivora.</title>
        <authorList>
            <person name="Voronova N.V."/>
            <person name="Shulinski R.S."/>
            <person name="Bandarenka Y.V."/>
            <person name="Zhorov D.G."/>
            <person name="Warner D."/>
        </authorList>
    </citation>
    <scope>NUCLEOTIDE SEQUENCE [LARGE SCALE GENOMIC DNA]</scope>
    <source>
        <strain evidence="2">180601</strain>
        <tissue evidence="2">Whole Body</tissue>
    </source>
</reference>
<dbReference type="InterPro" id="IPR012337">
    <property type="entry name" value="RNaseH-like_sf"/>
</dbReference>
<gene>
    <name evidence="2" type="ORF">FWK35_00038226</name>
</gene>
<keyword evidence="3" id="KW-1185">Reference proteome</keyword>
<dbReference type="OrthoDB" id="8194778at2759"/>
<organism evidence="2 3">
    <name type="scientific">Aphis craccivora</name>
    <name type="common">Cowpea aphid</name>
    <dbReference type="NCBI Taxonomy" id="307492"/>
    <lineage>
        <taxon>Eukaryota</taxon>
        <taxon>Metazoa</taxon>
        <taxon>Ecdysozoa</taxon>
        <taxon>Arthropoda</taxon>
        <taxon>Hexapoda</taxon>
        <taxon>Insecta</taxon>
        <taxon>Pterygota</taxon>
        <taxon>Neoptera</taxon>
        <taxon>Paraneoptera</taxon>
        <taxon>Hemiptera</taxon>
        <taxon>Sternorrhyncha</taxon>
        <taxon>Aphidomorpha</taxon>
        <taxon>Aphidoidea</taxon>
        <taxon>Aphididae</taxon>
        <taxon>Aphidini</taxon>
        <taxon>Aphis</taxon>
        <taxon>Aphis</taxon>
    </lineage>
</organism>
<protein>
    <submittedName>
        <fullName evidence="2">Zinc finger MYM-type protein 6-like</fullName>
    </submittedName>
</protein>
<feature type="domain" description="HAT C-terminal dimerisation" evidence="1">
    <location>
        <begin position="451"/>
        <end position="518"/>
    </location>
</feature>
<dbReference type="InterPro" id="IPR008906">
    <property type="entry name" value="HATC_C_dom"/>
</dbReference>
<evidence type="ECO:0000313" key="3">
    <source>
        <dbReference type="Proteomes" id="UP000478052"/>
    </source>
</evidence>